<gene>
    <name evidence="2" type="ORF">JGS22_000120</name>
</gene>
<keyword evidence="3" id="KW-1185">Reference proteome</keyword>
<reference evidence="2" key="1">
    <citation type="submission" date="2021-06" db="EMBL/GenBank/DDBJ databases">
        <title>Sequencing of actinobacteria type strains.</title>
        <authorList>
            <person name="Nguyen G.-S."/>
            <person name="Wentzel A."/>
        </authorList>
    </citation>
    <scope>NUCLEOTIDE SEQUENCE</scope>
    <source>
        <strain evidence="2">P38-E01</strain>
    </source>
</reference>
<feature type="compositionally biased region" description="Basic and acidic residues" evidence="1">
    <location>
        <begin position="438"/>
        <end position="452"/>
    </location>
</feature>
<dbReference type="EMBL" id="JAELVF020000001">
    <property type="protein sequence ID" value="MBU7596077.1"/>
    <property type="molecule type" value="Genomic_DNA"/>
</dbReference>
<feature type="compositionally biased region" description="Gly residues" evidence="1">
    <location>
        <begin position="344"/>
        <end position="386"/>
    </location>
</feature>
<accession>A0A949N3P7</accession>
<comment type="caution">
    <text evidence="2">The sequence shown here is derived from an EMBL/GenBank/DDBJ whole genome shotgun (WGS) entry which is preliminary data.</text>
</comment>
<sequence length="472" mass="46711">MSDGPRYNSTYNPAQQCFNEKHTTNFVHLETPVLKGMITSASPSQVATVAEGWSGLYTKLVGGKPSDTEVAGGGILKDFERAVDKVLEDWQGDAADKFKAEAAKIKKKISDGAQYAKYTHIAMDSTARVLGDIKPKIVNAEAPDKGSSAGDFVKDLGSRDDSGFRSDIAAGMSTQQALDKHRGDLSKGKEFHVQLAIEMERLGSLYNSQAKAMGSWERRSARLDGEDYPGDPGGILPVAAVLPPNSSGGNPAGLDAGKLGQKGPAFDGGGLNSPRPDGIAGGIGTGGPGSGPSSQVGTGLNSAGVGSGISGGGGLGTLGAGNPGGPPAGGGGGPSGVGALPPGGIAGGSARGGGAGTRGRMGGVPGMGGANAGAGGAKKGGTGKGGIAKAKGGVVGASGKNAARAQGGAGLHRSRGGSQKGKPAGRGAGMVGAPGARGKVDEKNGEGKRPDYLVEDEETWVPKKNVSPRVVE</sequence>
<dbReference type="RefSeq" id="WP_211041232.1">
    <property type="nucleotide sequence ID" value="NZ_JAELVF020000001.1"/>
</dbReference>
<protein>
    <submittedName>
        <fullName evidence="2">Uncharacterized protein</fullName>
    </submittedName>
</protein>
<name>A0A949N3P7_9ACTN</name>
<evidence type="ECO:0000313" key="3">
    <source>
        <dbReference type="Proteomes" id="UP000694501"/>
    </source>
</evidence>
<dbReference type="Proteomes" id="UP000694501">
    <property type="component" value="Unassembled WGS sequence"/>
</dbReference>
<dbReference type="AlphaFoldDB" id="A0A949N3P7"/>
<feature type="compositionally biased region" description="Low complexity" evidence="1">
    <location>
        <begin position="387"/>
        <end position="403"/>
    </location>
</feature>
<evidence type="ECO:0000313" key="2">
    <source>
        <dbReference type="EMBL" id="MBU7596077.1"/>
    </source>
</evidence>
<feature type="compositionally biased region" description="Low complexity" evidence="1">
    <location>
        <begin position="291"/>
        <end position="304"/>
    </location>
</feature>
<evidence type="ECO:0000256" key="1">
    <source>
        <dbReference type="SAM" id="MobiDB-lite"/>
    </source>
</evidence>
<feature type="region of interest" description="Disordered" evidence="1">
    <location>
        <begin position="265"/>
        <end position="454"/>
    </location>
</feature>
<feature type="compositionally biased region" description="Gly residues" evidence="1">
    <location>
        <begin position="305"/>
        <end position="336"/>
    </location>
</feature>
<organism evidence="2 3">
    <name type="scientific">Streptomyces tardus</name>
    <dbReference type="NCBI Taxonomy" id="2780544"/>
    <lineage>
        <taxon>Bacteria</taxon>
        <taxon>Bacillati</taxon>
        <taxon>Actinomycetota</taxon>
        <taxon>Actinomycetes</taxon>
        <taxon>Kitasatosporales</taxon>
        <taxon>Streptomycetaceae</taxon>
        <taxon>Streptomyces</taxon>
    </lineage>
</organism>
<feature type="compositionally biased region" description="Gly residues" evidence="1">
    <location>
        <begin position="279"/>
        <end position="290"/>
    </location>
</feature>
<proteinExistence type="predicted"/>